<comment type="similarity">
    <text evidence="3 10 13">Belongs to the IPP transferase family.</text>
</comment>
<comment type="subunit">
    <text evidence="10">Monomer.</text>
</comment>
<dbReference type="PANTHER" id="PTHR11088:SF60">
    <property type="entry name" value="TRNA DIMETHYLALLYLTRANSFERASE"/>
    <property type="match status" value="1"/>
</dbReference>
<keyword evidence="6 10" id="KW-0547">Nucleotide-binding</keyword>
<feature type="region of interest" description="Interaction with substrate tRNA" evidence="10">
    <location>
        <begin position="40"/>
        <end position="43"/>
    </location>
</feature>
<feature type="site" description="Interaction with substrate tRNA" evidence="10">
    <location>
        <position position="129"/>
    </location>
</feature>
<evidence type="ECO:0000256" key="3">
    <source>
        <dbReference type="ARBA" id="ARBA00005842"/>
    </source>
</evidence>
<protein>
    <recommendedName>
        <fullName evidence="10">tRNA dimethylallyltransferase</fullName>
        <ecNumber evidence="10">2.5.1.75</ecNumber>
    </recommendedName>
    <alternativeName>
        <fullName evidence="10">Dimethylallyl diphosphate:tRNA dimethylallyltransferase</fullName>
        <shortName evidence="10">DMAPP:tRNA dimethylallyltransferase</shortName>
        <shortName evidence="10">DMATase</shortName>
    </alternativeName>
    <alternativeName>
        <fullName evidence="10">Isopentenyl-diphosphate:tRNA isopentenyltransferase</fullName>
        <shortName evidence="10">IPP transferase</shortName>
        <shortName evidence="10">IPPT</shortName>
        <shortName evidence="10">IPTase</shortName>
    </alternativeName>
</protein>
<organism evidence="14 15">
    <name type="scientific">Thermanaerothrix solaris</name>
    <dbReference type="NCBI Taxonomy" id="3058434"/>
    <lineage>
        <taxon>Bacteria</taxon>
        <taxon>Bacillati</taxon>
        <taxon>Chloroflexota</taxon>
        <taxon>Anaerolineae</taxon>
        <taxon>Anaerolineales</taxon>
        <taxon>Anaerolineaceae</taxon>
        <taxon>Thermanaerothrix</taxon>
    </lineage>
</organism>
<evidence type="ECO:0000256" key="8">
    <source>
        <dbReference type="ARBA" id="ARBA00022842"/>
    </source>
</evidence>
<dbReference type="Proteomes" id="UP001254165">
    <property type="component" value="Unassembled WGS sequence"/>
</dbReference>
<dbReference type="Pfam" id="PF01715">
    <property type="entry name" value="IPPT"/>
    <property type="match status" value="1"/>
</dbReference>
<keyword evidence="7 10" id="KW-0067">ATP-binding</keyword>
<evidence type="ECO:0000256" key="4">
    <source>
        <dbReference type="ARBA" id="ARBA00022679"/>
    </source>
</evidence>
<evidence type="ECO:0000256" key="1">
    <source>
        <dbReference type="ARBA" id="ARBA00001946"/>
    </source>
</evidence>
<keyword evidence="5 10" id="KW-0819">tRNA processing</keyword>
<evidence type="ECO:0000256" key="11">
    <source>
        <dbReference type="RuleBase" id="RU003783"/>
    </source>
</evidence>
<dbReference type="EMBL" id="JAUHMF010000001">
    <property type="protein sequence ID" value="MDT8896922.1"/>
    <property type="molecule type" value="Genomic_DNA"/>
</dbReference>
<accession>A0ABU3NJD9</accession>
<dbReference type="PANTHER" id="PTHR11088">
    <property type="entry name" value="TRNA DIMETHYLALLYLTRANSFERASE"/>
    <property type="match status" value="1"/>
</dbReference>
<evidence type="ECO:0000256" key="7">
    <source>
        <dbReference type="ARBA" id="ARBA00022840"/>
    </source>
</evidence>
<comment type="cofactor">
    <cofactor evidence="1 10">
        <name>Mg(2+)</name>
        <dbReference type="ChEBI" id="CHEBI:18420"/>
    </cofactor>
</comment>
<evidence type="ECO:0000256" key="12">
    <source>
        <dbReference type="RuleBase" id="RU003784"/>
    </source>
</evidence>
<comment type="caution">
    <text evidence="14">The sequence shown here is derived from an EMBL/GenBank/DDBJ whole genome shotgun (WGS) entry which is preliminary data.</text>
</comment>
<evidence type="ECO:0000256" key="9">
    <source>
        <dbReference type="ARBA" id="ARBA00049563"/>
    </source>
</evidence>
<comment type="catalytic activity">
    <reaction evidence="9 10 11">
        <text>adenosine(37) in tRNA + dimethylallyl diphosphate = N(6)-dimethylallyladenosine(37) in tRNA + diphosphate</text>
        <dbReference type="Rhea" id="RHEA:26482"/>
        <dbReference type="Rhea" id="RHEA-COMP:10162"/>
        <dbReference type="Rhea" id="RHEA-COMP:10375"/>
        <dbReference type="ChEBI" id="CHEBI:33019"/>
        <dbReference type="ChEBI" id="CHEBI:57623"/>
        <dbReference type="ChEBI" id="CHEBI:74411"/>
        <dbReference type="ChEBI" id="CHEBI:74415"/>
        <dbReference type="EC" id="2.5.1.75"/>
    </reaction>
</comment>
<keyword evidence="15" id="KW-1185">Reference proteome</keyword>
<dbReference type="RefSeq" id="WP_315623573.1">
    <property type="nucleotide sequence ID" value="NZ_JAUHMF010000001.1"/>
</dbReference>
<name>A0ABU3NJD9_9CHLR</name>
<dbReference type="EC" id="2.5.1.75" evidence="10"/>
<evidence type="ECO:0000256" key="2">
    <source>
        <dbReference type="ARBA" id="ARBA00003213"/>
    </source>
</evidence>
<evidence type="ECO:0000256" key="5">
    <source>
        <dbReference type="ARBA" id="ARBA00022694"/>
    </source>
</evidence>
<dbReference type="InterPro" id="IPR027417">
    <property type="entry name" value="P-loop_NTPase"/>
</dbReference>
<dbReference type="SUPFAM" id="SSF52540">
    <property type="entry name" value="P-loop containing nucleoside triphosphate hydrolases"/>
    <property type="match status" value="2"/>
</dbReference>
<sequence>MSWCEIPRPLVVIVGPTAVGKTEISIQVAERLDAEIVSADSRLFYRGMDIGTAKPSSEERQRVIHHLIDVAEPDEVWSLALYQREAARIIEEIHQRGKLPLLVGGTGQYVRAIIEGWEIPPQAPDHRLRETLERWAKEIGAEELHRKLRLLDPAAAQAIDPRNIRRIIRALEVILGTGKRFSEQRRRGKVPYSLLIVGLKRPRTELYKRIDERIEKMIHEGLVEEVKALLAKGYSPELPPLTAIGYHEIIRYLRGEITLDEAITLMKRRTRDFVRRQATWFREDDPRIHWLEVNEGTVNEILVLVEDKTAWQIYSEERGSALQFQGTEKKG</sequence>
<feature type="site" description="Interaction with substrate tRNA" evidence="10">
    <location>
        <position position="106"/>
    </location>
</feature>
<dbReference type="Gene3D" id="1.10.20.140">
    <property type="match status" value="1"/>
</dbReference>
<comment type="function">
    <text evidence="2 10 12">Catalyzes the transfer of a dimethylallyl group onto the adenine at position 37 in tRNAs that read codons beginning with uridine, leading to the formation of N6-(dimethylallyl)adenosine (i(6)A).</text>
</comment>
<keyword evidence="4 10" id="KW-0808">Transferase</keyword>
<dbReference type="GO" id="GO:0052381">
    <property type="term" value="F:tRNA dimethylallyltransferase activity"/>
    <property type="evidence" value="ECO:0007669"/>
    <property type="project" value="UniProtKB-EC"/>
</dbReference>
<evidence type="ECO:0000313" key="14">
    <source>
        <dbReference type="EMBL" id="MDT8896922.1"/>
    </source>
</evidence>
<evidence type="ECO:0000256" key="6">
    <source>
        <dbReference type="ARBA" id="ARBA00022741"/>
    </source>
</evidence>
<dbReference type="NCBIfam" id="TIGR00174">
    <property type="entry name" value="miaA"/>
    <property type="match status" value="1"/>
</dbReference>
<evidence type="ECO:0000256" key="10">
    <source>
        <dbReference type="HAMAP-Rule" id="MF_00185"/>
    </source>
</evidence>
<dbReference type="InterPro" id="IPR018022">
    <property type="entry name" value="IPT"/>
</dbReference>
<dbReference type="HAMAP" id="MF_00185">
    <property type="entry name" value="IPP_trans"/>
    <property type="match status" value="1"/>
</dbReference>
<gene>
    <name evidence="10 14" type="primary">miaA</name>
    <name evidence="14" type="ORF">QYE77_01500</name>
</gene>
<dbReference type="Gene3D" id="3.40.50.300">
    <property type="entry name" value="P-loop containing nucleotide triphosphate hydrolases"/>
    <property type="match status" value="1"/>
</dbReference>
<dbReference type="InterPro" id="IPR039657">
    <property type="entry name" value="Dimethylallyltransferase"/>
</dbReference>
<evidence type="ECO:0000256" key="13">
    <source>
        <dbReference type="RuleBase" id="RU003785"/>
    </source>
</evidence>
<keyword evidence="8 10" id="KW-0460">Magnesium</keyword>
<reference evidence="14 15" key="1">
    <citation type="submission" date="2023-07" db="EMBL/GenBank/DDBJ databases">
        <title>Novel species of Thermanaerothrix with wide hydrolytic capabilities.</title>
        <authorList>
            <person name="Zayulina K.S."/>
            <person name="Podosokorskaya O.A."/>
            <person name="Elcheninov A.G."/>
        </authorList>
    </citation>
    <scope>NUCLEOTIDE SEQUENCE [LARGE SCALE GENOMIC DNA]</scope>
    <source>
        <strain evidence="14 15">4228-RoL</strain>
    </source>
</reference>
<comment type="caution">
    <text evidence="10">Lacks conserved residue(s) required for the propagation of feature annotation.</text>
</comment>
<feature type="binding site" evidence="10">
    <location>
        <begin position="17"/>
        <end position="22"/>
    </location>
    <ligand>
        <name>substrate</name>
    </ligand>
</feature>
<proteinExistence type="inferred from homology"/>
<feature type="binding site" evidence="10">
    <location>
        <begin position="15"/>
        <end position="22"/>
    </location>
    <ligand>
        <name>ATP</name>
        <dbReference type="ChEBI" id="CHEBI:30616"/>
    </ligand>
</feature>
<evidence type="ECO:0000313" key="15">
    <source>
        <dbReference type="Proteomes" id="UP001254165"/>
    </source>
</evidence>